<feature type="compositionally biased region" description="Basic and acidic residues" evidence="3">
    <location>
        <begin position="80"/>
        <end position="93"/>
    </location>
</feature>
<feature type="region of interest" description="Disordered" evidence="3">
    <location>
        <begin position="73"/>
        <end position="116"/>
    </location>
</feature>
<dbReference type="EMBL" id="CAJGYM010000008">
    <property type="protein sequence ID" value="CAD6188402.1"/>
    <property type="molecule type" value="Genomic_DNA"/>
</dbReference>
<dbReference type="InterPro" id="IPR036361">
    <property type="entry name" value="SAP_dom_sf"/>
</dbReference>
<protein>
    <recommendedName>
        <fullName evidence="4">SAP domain-containing protein</fullName>
    </recommendedName>
</protein>
<evidence type="ECO:0000313" key="5">
    <source>
        <dbReference type="EMBL" id="CAD6188402.1"/>
    </source>
</evidence>
<dbReference type="Proteomes" id="UP000835052">
    <property type="component" value="Unassembled WGS sequence"/>
</dbReference>
<dbReference type="PROSITE" id="PS50800">
    <property type="entry name" value="SAP"/>
    <property type="match status" value="1"/>
</dbReference>
<dbReference type="AlphaFoldDB" id="A0A8S1GZ99"/>
<keyword evidence="1" id="KW-0597">Phosphoprotein</keyword>
<evidence type="ECO:0000313" key="6">
    <source>
        <dbReference type="Proteomes" id="UP000835052"/>
    </source>
</evidence>
<comment type="caution">
    <text evidence="5">The sequence shown here is derived from an EMBL/GenBank/DDBJ whole genome shotgun (WGS) entry which is preliminary data.</text>
</comment>
<evidence type="ECO:0000256" key="1">
    <source>
        <dbReference type="ARBA" id="ARBA00022553"/>
    </source>
</evidence>
<sequence>MTLTEAEAKKLTVPKLKEELSKRGLNNAGNKAELLDRLLESIQKAAEEAILDGTGVEDVPFPSDDILNEDILDASSVDGDTSKPDISLDEKEASGNSDSTADANGKSETSNVTAKKEKITINEASDKAAWASRFGLPVTSDIAKEQRAKRFGISAPSAADDAKSKRAERFGLTKEAEAPAATNEKLAERAKRFGITEEQPKSAVNEKFLQRAKRFGMIDTDDQAEKKRMRLERFK</sequence>
<name>A0A8S1GZ99_9PELO</name>
<evidence type="ECO:0000256" key="3">
    <source>
        <dbReference type="SAM" id="MobiDB-lite"/>
    </source>
</evidence>
<proteinExistence type="inferred from homology"/>
<comment type="similarity">
    <text evidence="2">Belongs to the SAP domain-containing ribonucleoprotein family.</text>
</comment>
<feature type="domain" description="SAP" evidence="4">
    <location>
        <begin position="8"/>
        <end position="42"/>
    </location>
</feature>
<evidence type="ECO:0000259" key="4">
    <source>
        <dbReference type="PROSITE" id="PS50800"/>
    </source>
</evidence>
<dbReference type="PANTHER" id="PTHR46551:SF1">
    <property type="entry name" value="SAP DOMAIN-CONTAINING RIBONUCLEOPROTEIN"/>
    <property type="match status" value="1"/>
</dbReference>
<dbReference type="GO" id="GO:0005634">
    <property type="term" value="C:nucleus"/>
    <property type="evidence" value="ECO:0007669"/>
    <property type="project" value="TreeGrafter"/>
</dbReference>
<feature type="compositionally biased region" description="Polar residues" evidence="3">
    <location>
        <begin position="94"/>
        <end position="113"/>
    </location>
</feature>
<dbReference type="Pfam" id="PF02037">
    <property type="entry name" value="SAP"/>
    <property type="match status" value="1"/>
</dbReference>
<gene>
    <name evidence="5" type="ORF">CAUJ_LOCUS4321</name>
</gene>
<reference evidence="5" key="1">
    <citation type="submission" date="2020-10" db="EMBL/GenBank/DDBJ databases">
        <authorList>
            <person name="Kikuchi T."/>
        </authorList>
    </citation>
    <scope>NUCLEOTIDE SEQUENCE</scope>
    <source>
        <strain evidence="5">NKZ352</strain>
    </source>
</reference>
<evidence type="ECO:0000256" key="2">
    <source>
        <dbReference type="ARBA" id="ARBA00046328"/>
    </source>
</evidence>
<dbReference type="SUPFAM" id="SSF68906">
    <property type="entry name" value="SAP domain"/>
    <property type="match status" value="1"/>
</dbReference>
<organism evidence="5 6">
    <name type="scientific">Caenorhabditis auriculariae</name>
    <dbReference type="NCBI Taxonomy" id="2777116"/>
    <lineage>
        <taxon>Eukaryota</taxon>
        <taxon>Metazoa</taxon>
        <taxon>Ecdysozoa</taxon>
        <taxon>Nematoda</taxon>
        <taxon>Chromadorea</taxon>
        <taxon>Rhabditida</taxon>
        <taxon>Rhabditina</taxon>
        <taxon>Rhabditomorpha</taxon>
        <taxon>Rhabditoidea</taxon>
        <taxon>Rhabditidae</taxon>
        <taxon>Peloderinae</taxon>
        <taxon>Caenorhabditis</taxon>
    </lineage>
</organism>
<dbReference type="PANTHER" id="PTHR46551">
    <property type="entry name" value="SAP DOMAIN-CONTAINING RIBONUCLEOPROTEIN"/>
    <property type="match status" value="1"/>
</dbReference>
<dbReference type="SMART" id="SM00513">
    <property type="entry name" value="SAP"/>
    <property type="match status" value="1"/>
</dbReference>
<keyword evidence="6" id="KW-1185">Reference proteome</keyword>
<dbReference type="InterPro" id="IPR052240">
    <property type="entry name" value="SAP_domain_ribonucleoprotein"/>
</dbReference>
<dbReference type="OrthoDB" id="5837849at2759"/>
<dbReference type="Gene3D" id="1.10.720.30">
    <property type="entry name" value="SAP domain"/>
    <property type="match status" value="1"/>
</dbReference>
<accession>A0A8S1GZ99</accession>
<dbReference type="GO" id="GO:0016973">
    <property type="term" value="P:poly(A)+ mRNA export from nucleus"/>
    <property type="evidence" value="ECO:0007669"/>
    <property type="project" value="TreeGrafter"/>
</dbReference>
<dbReference type="InterPro" id="IPR003034">
    <property type="entry name" value="SAP_dom"/>
</dbReference>